<sequence>MTGPFDQSLIPILLATVTVDRAKPSTILFLLLSPTNPAYLISRLNSLTPES</sequence>
<protein>
    <submittedName>
        <fullName evidence="1">Uncharacterized protein</fullName>
    </submittedName>
</protein>
<name>A0A1R3GXT1_9ROSI</name>
<gene>
    <name evidence="1" type="ORF">COLO4_32835</name>
</gene>
<dbReference type="AlphaFoldDB" id="A0A1R3GXT1"/>
<dbReference type="EMBL" id="AWUE01021250">
    <property type="protein sequence ID" value="OMO62899.1"/>
    <property type="molecule type" value="Genomic_DNA"/>
</dbReference>
<accession>A0A1R3GXT1</accession>
<comment type="caution">
    <text evidence="1">The sequence shown here is derived from an EMBL/GenBank/DDBJ whole genome shotgun (WGS) entry which is preliminary data.</text>
</comment>
<evidence type="ECO:0000313" key="1">
    <source>
        <dbReference type="EMBL" id="OMO62899.1"/>
    </source>
</evidence>
<dbReference type="Proteomes" id="UP000187203">
    <property type="component" value="Unassembled WGS sequence"/>
</dbReference>
<proteinExistence type="predicted"/>
<organism evidence="1 2">
    <name type="scientific">Corchorus olitorius</name>
    <dbReference type="NCBI Taxonomy" id="93759"/>
    <lineage>
        <taxon>Eukaryota</taxon>
        <taxon>Viridiplantae</taxon>
        <taxon>Streptophyta</taxon>
        <taxon>Embryophyta</taxon>
        <taxon>Tracheophyta</taxon>
        <taxon>Spermatophyta</taxon>
        <taxon>Magnoliopsida</taxon>
        <taxon>eudicotyledons</taxon>
        <taxon>Gunneridae</taxon>
        <taxon>Pentapetalae</taxon>
        <taxon>rosids</taxon>
        <taxon>malvids</taxon>
        <taxon>Malvales</taxon>
        <taxon>Malvaceae</taxon>
        <taxon>Grewioideae</taxon>
        <taxon>Apeibeae</taxon>
        <taxon>Corchorus</taxon>
    </lineage>
</organism>
<reference evidence="2" key="1">
    <citation type="submission" date="2013-09" db="EMBL/GenBank/DDBJ databases">
        <title>Corchorus olitorius genome sequencing.</title>
        <authorList>
            <person name="Alam M."/>
            <person name="Haque M.S."/>
            <person name="Islam M.S."/>
            <person name="Emdad E.M."/>
            <person name="Islam M.M."/>
            <person name="Ahmed B."/>
            <person name="Halim A."/>
            <person name="Hossen Q.M.M."/>
            <person name="Hossain M.Z."/>
            <person name="Ahmed R."/>
            <person name="Khan M.M."/>
            <person name="Islam R."/>
            <person name="Rashid M.M."/>
            <person name="Khan S.A."/>
            <person name="Rahman M.S."/>
            <person name="Alam M."/>
            <person name="Yahiya A.S."/>
            <person name="Khan M.S."/>
            <person name="Azam M.S."/>
            <person name="Haque T."/>
            <person name="Lashkar M.Z.H."/>
            <person name="Akhand A.I."/>
            <person name="Morshed G."/>
            <person name="Roy S."/>
            <person name="Uddin K.S."/>
            <person name="Rabeya T."/>
            <person name="Hossain A.S."/>
            <person name="Chowdhury A."/>
            <person name="Snigdha A.R."/>
            <person name="Mortoza M.S."/>
            <person name="Matin S.A."/>
            <person name="Hoque S.M.E."/>
            <person name="Islam M.K."/>
            <person name="Roy D.K."/>
            <person name="Haider R."/>
            <person name="Moosa M.M."/>
            <person name="Elias S.M."/>
            <person name="Hasan A.M."/>
            <person name="Jahan S."/>
            <person name="Shafiuddin M."/>
            <person name="Mahmood N."/>
            <person name="Shommy N.S."/>
        </authorList>
    </citation>
    <scope>NUCLEOTIDE SEQUENCE [LARGE SCALE GENOMIC DNA]</scope>
    <source>
        <strain evidence="2">cv. O-4</strain>
    </source>
</reference>
<keyword evidence="2" id="KW-1185">Reference proteome</keyword>
<evidence type="ECO:0000313" key="2">
    <source>
        <dbReference type="Proteomes" id="UP000187203"/>
    </source>
</evidence>